<proteinExistence type="predicted"/>
<feature type="compositionally biased region" description="Basic residues" evidence="6">
    <location>
        <begin position="26"/>
        <end position="37"/>
    </location>
</feature>
<dbReference type="PROSITE" id="PS00678">
    <property type="entry name" value="WD_REPEATS_1"/>
    <property type="match status" value="1"/>
</dbReference>
<dbReference type="InterPro" id="IPR015943">
    <property type="entry name" value="WD40/YVTN_repeat-like_dom_sf"/>
</dbReference>
<dbReference type="InterPro" id="IPR020472">
    <property type="entry name" value="WD40_PAC1"/>
</dbReference>
<keyword evidence="3" id="KW-0677">Repeat</keyword>
<sequence length="531" mass="58987">MPDAFFSSSRKRKTTSTNNTTSTTKRGGKSAPPKRQRSQPSSNNNNTTGSGKKLLVNKNKNKKDSDDEDDNEPSNIDDMNLMASDEDSSEEEIEETAAEKRVRLAKAYLNKIQDSLEDDLDGFDAADLDRDLIADRLKKDADEIAGKLHRRVADLYDFEAIDDSSIKTCRGHQLAVTAVALSENGSIIYTGSKDGSIIKWDVKTMKKLHTFPGGRKGVKDFVGHTDHVLSLALSSDNQYLASGGKDKILNIWSVKDNQRISSFTHHKDAVSGLVFRKGSNQLYSASHDRTIKLWNIDERTYIETLFGHQDQITAIDTLGRERCMTTGGRDKTARLWKIVEESQLVYRGGVTTKITDGEEVRSFTEGSIDCLAQLDEDMFVTGGDSGTLSLWDINRKKPTFSFGAAHGLKVVKSESEGDIKTPYWITALASLRYSDLLVSGSWDGFVRIWKLSKDNKNLSQIGQIPVEGVVNSIQIKTVFPSNRTLLVIGVGQELRSGRWVRLKGVKNCTKVIELPTFKSKSKTETETETAL</sequence>
<dbReference type="OrthoDB" id="189968at2759"/>
<evidence type="ECO:0000256" key="6">
    <source>
        <dbReference type="SAM" id="MobiDB-lite"/>
    </source>
</evidence>
<protein>
    <submittedName>
        <fullName evidence="7">Uncharacterized protein</fullName>
    </submittedName>
</protein>
<keyword evidence="8" id="KW-1185">Reference proteome</keyword>
<evidence type="ECO:0000256" key="5">
    <source>
        <dbReference type="PROSITE-ProRule" id="PRU00221"/>
    </source>
</evidence>
<reference evidence="8" key="1">
    <citation type="submission" date="2015-06" db="EMBL/GenBank/DDBJ databases">
        <title>Expansion of signal transduction pathways in fungi by whole-genome duplication.</title>
        <authorList>
            <consortium name="DOE Joint Genome Institute"/>
            <person name="Corrochano L.M."/>
            <person name="Kuo A."/>
            <person name="Marcet-Houben M."/>
            <person name="Polaino S."/>
            <person name="Salamov A."/>
            <person name="Villalobos J.M."/>
            <person name="Alvarez M.I."/>
            <person name="Avalos J."/>
            <person name="Benito E.P."/>
            <person name="Benoit I."/>
            <person name="Burger G."/>
            <person name="Camino L.P."/>
            <person name="Canovas D."/>
            <person name="Cerda-Olmedo E."/>
            <person name="Cheng J.-F."/>
            <person name="Dominguez A."/>
            <person name="Elias M."/>
            <person name="Eslava A.P."/>
            <person name="Glaser F."/>
            <person name="Grimwood J."/>
            <person name="Gutierrez G."/>
            <person name="Heitman J."/>
            <person name="Henrissat B."/>
            <person name="Iturriaga E.A."/>
            <person name="Lang B.F."/>
            <person name="Lavin J.L."/>
            <person name="Lee S."/>
            <person name="Li W."/>
            <person name="Lindquist E."/>
            <person name="Lopez-Garcia S."/>
            <person name="Luque E.M."/>
            <person name="Marcos A.T."/>
            <person name="Martin J."/>
            <person name="McCluskey K."/>
            <person name="Medina H.R."/>
            <person name="Miralles-Duran A."/>
            <person name="Miyazaki A."/>
            <person name="Munoz-Torres E."/>
            <person name="Oguiza J.A."/>
            <person name="Ohm R."/>
            <person name="Olmedo M."/>
            <person name="Orejas M."/>
            <person name="Ortiz-Castellanos L."/>
            <person name="Pisabarro A.G."/>
            <person name="Rodriguez-Romero J."/>
            <person name="Ruiz-Herrera J."/>
            <person name="Ruiz-Vazquez R."/>
            <person name="Sanz C."/>
            <person name="Schackwitz W."/>
            <person name="Schmutz J."/>
            <person name="Shahriari M."/>
            <person name="Shelest E."/>
            <person name="Silva-Franco F."/>
            <person name="Soanes D."/>
            <person name="Syed K."/>
            <person name="Tagua V.G."/>
            <person name="Talbot N.J."/>
            <person name="Thon M."/>
            <person name="De vries R.P."/>
            <person name="Wiebenga A."/>
            <person name="Yadav J.S."/>
            <person name="Braun E.L."/>
            <person name="Baker S."/>
            <person name="Garre V."/>
            <person name="Horwitz B."/>
            <person name="Torres-Martinez S."/>
            <person name="Idnurm A."/>
            <person name="Herrera-Estrella A."/>
            <person name="Gabaldon T."/>
            <person name="Grigoriev I.V."/>
        </authorList>
    </citation>
    <scope>NUCLEOTIDE SEQUENCE [LARGE SCALE GENOMIC DNA]</scope>
    <source>
        <strain evidence="8">NRRL 1555(-)</strain>
    </source>
</reference>
<feature type="compositionally biased region" description="Low complexity" evidence="6">
    <location>
        <begin position="15"/>
        <end position="25"/>
    </location>
</feature>
<name>A0A162PJ10_PHYB8</name>
<evidence type="ECO:0000313" key="8">
    <source>
        <dbReference type="Proteomes" id="UP000077315"/>
    </source>
</evidence>
<feature type="repeat" description="WD" evidence="5">
    <location>
        <begin position="169"/>
        <end position="210"/>
    </location>
</feature>
<dbReference type="GeneID" id="29002466"/>
<organism evidence="7 8">
    <name type="scientific">Phycomyces blakesleeanus (strain ATCC 8743b / DSM 1359 / FGSC 10004 / NBRC 33097 / NRRL 1555)</name>
    <dbReference type="NCBI Taxonomy" id="763407"/>
    <lineage>
        <taxon>Eukaryota</taxon>
        <taxon>Fungi</taxon>
        <taxon>Fungi incertae sedis</taxon>
        <taxon>Mucoromycota</taxon>
        <taxon>Mucoromycotina</taxon>
        <taxon>Mucoromycetes</taxon>
        <taxon>Mucorales</taxon>
        <taxon>Phycomycetaceae</taxon>
        <taxon>Phycomyces</taxon>
    </lineage>
</organism>
<keyword evidence="2 5" id="KW-0853">WD repeat</keyword>
<feature type="compositionally biased region" description="Acidic residues" evidence="6">
    <location>
        <begin position="84"/>
        <end position="96"/>
    </location>
</feature>
<dbReference type="Pfam" id="PF00400">
    <property type="entry name" value="WD40"/>
    <property type="match status" value="5"/>
</dbReference>
<dbReference type="InterPro" id="IPR019775">
    <property type="entry name" value="WD40_repeat_CS"/>
</dbReference>
<dbReference type="GO" id="GO:0034511">
    <property type="term" value="F:U3 snoRNA binding"/>
    <property type="evidence" value="ECO:0007669"/>
    <property type="project" value="InterPro"/>
</dbReference>
<dbReference type="AlphaFoldDB" id="A0A162PJ10"/>
<comment type="subcellular location">
    <subcellularLocation>
        <location evidence="1">Nucleus</location>
    </subcellularLocation>
</comment>
<feature type="region of interest" description="Disordered" evidence="6">
    <location>
        <begin position="1"/>
        <end position="97"/>
    </location>
</feature>
<feature type="repeat" description="WD" evidence="5">
    <location>
        <begin position="434"/>
        <end position="459"/>
    </location>
</feature>
<dbReference type="PROSITE" id="PS50294">
    <property type="entry name" value="WD_REPEATS_REGION"/>
    <property type="match status" value="4"/>
</dbReference>
<evidence type="ECO:0000256" key="4">
    <source>
        <dbReference type="ARBA" id="ARBA00023242"/>
    </source>
</evidence>
<feature type="repeat" description="WD" evidence="5">
    <location>
        <begin position="221"/>
        <end position="262"/>
    </location>
</feature>
<evidence type="ECO:0000256" key="1">
    <source>
        <dbReference type="ARBA" id="ARBA00004123"/>
    </source>
</evidence>
<dbReference type="InterPro" id="IPR036322">
    <property type="entry name" value="WD40_repeat_dom_sf"/>
</dbReference>
<dbReference type="InParanoid" id="A0A162PJ10"/>
<gene>
    <name evidence="7" type="ORF">PHYBLDRAFT_65935</name>
</gene>
<dbReference type="InterPro" id="IPR001680">
    <property type="entry name" value="WD40_rpt"/>
</dbReference>
<dbReference type="CDD" id="cd00200">
    <property type="entry name" value="WD40"/>
    <property type="match status" value="1"/>
</dbReference>
<dbReference type="PANTHER" id="PTHR19865">
    <property type="entry name" value="U3 SMALL NUCLEOLAR RNA INTERACTING PROTEIN 2"/>
    <property type="match status" value="1"/>
</dbReference>
<keyword evidence="4" id="KW-0539">Nucleus</keyword>
<dbReference type="SMART" id="SM00320">
    <property type="entry name" value="WD40"/>
    <property type="match status" value="6"/>
</dbReference>
<dbReference type="FunCoup" id="A0A162PJ10">
    <property type="interactions" value="634"/>
</dbReference>
<feature type="repeat" description="WD" evidence="5">
    <location>
        <begin position="263"/>
        <end position="304"/>
    </location>
</feature>
<dbReference type="PANTHER" id="PTHR19865:SF0">
    <property type="entry name" value="U3 SMALL NUCLEOLAR RNA-INTERACTING PROTEIN 2"/>
    <property type="match status" value="1"/>
</dbReference>
<dbReference type="GO" id="GO:0032040">
    <property type="term" value="C:small-subunit processome"/>
    <property type="evidence" value="ECO:0007669"/>
    <property type="project" value="TreeGrafter"/>
</dbReference>
<dbReference type="VEuPathDB" id="FungiDB:PHYBLDRAFT_65935"/>
<evidence type="ECO:0000313" key="7">
    <source>
        <dbReference type="EMBL" id="OAD73327.1"/>
    </source>
</evidence>
<dbReference type="EMBL" id="KV440981">
    <property type="protein sequence ID" value="OAD73327.1"/>
    <property type="molecule type" value="Genomic_DNA"/>
</dbReference>
<dbReference type="InterPro" id="IPR039241">
    <property type="entry name" value="Rrp9-like"/>
</dbReference>
<evidence type="ECO:0000256" key="3">
    <source>
        <dbReference type="ARBA" id="ARBA00022737"/>
    </source>
</evidence>
<evidence type="ECO:0000256" key="2">
    <source>
        <dbReference type="ARBA" id="ARBA00022574"/>
    </source>
</evidence>
<dbReference type="PRINTS" id="PR00320">
    <property type="entry name" value="GPROTEINBRPT"/>
</dbReference>
<dbReference type="RefSeq" id="XP_018291367.1">
    <property type="nucleotide sequence ID" value="XM_018441560.1"/>
</dbReference>
<dbReference type="SUPFAM" id="SSF50978">
    <property type="entry name" value="WD40 repeat-like"/>
    <property type="match status" value="1"/>
</dbReference>
<feature type="compositionally biased region" description="Low complexity" evidence="6">
    <location>
        <begin position="41"/>
        <end position="58"/>
    </location>
</feature>
<dbReference type="Proteomes" id="UP000077315">
    <property type="component" value="Unassembled WGS sequence"/>
</dbReference>
<accession>A0A162PJ10</accession>
<feature type="repeat" description="WD" evidence="5">
    <location>
        <begin position="305"/>
        <end position="346"/>
    </location>
</feature>
<dbReference type="FunFam" id="2.130.10.10:FF:000509">
    <property type="entry name" value="U3 small nucleolar RNA-interacting protein"/>
    <property type="match status" value="1"/>
</dbReference>
<dbReference type="STRING" id="763407.A0A162PJ10"/>
<dbReference type="PROSITE" id="PS50082">
    <property type="entry name" value="WD_REPEATS_2"/>
    <property type="match status" value="5"/>
</dbReference>
<dbReference type="Gene3D" id="2.130.10.10">
    <property type="entry name" value="YVTN repeat-like/Quinoprotein amine dehydrogenase"/>
    <property type="match status" value="1"/>
</dbReference>